<gene>
    <name evidence="2" type="ORF">A3D65_04305</name>
</gene>
<accession>A0A1G2D2H0</accession>
<dbReference type="STRING" id="1798661.A3D65_04305"/>
<dbReference type="InterPro" id="IPR029058">
    <property type="entry name" value="AB_hydrolase_fold"/>
</dbReference>
<dbReference type="SUPFAM" id="SSF53474">
    <property type="entry name" value="alpha/beta-Hydrolases"/>
    <property type="match status" value="1"/>
</dbReference>
<proteinExistence type="predicted"/>
<feature type="domain" description="Serine aminopeptidase S33" evidence="1">
    <location>
        <begin position="33"/>
        <end position="271"/>
    </location>
</feature>
<dbReference type="Gene3D" id="3.40.50.1820">
    <property type="entry name" value="alpha/beta hydrolase"/>
    <property type="match status" value="1"/>
</dbReference>
<dbReference type="InterPro" id="IPR022742">
    <property type="entry name" value="Hydrolase_4"/>
</dbReference>
<organism evidence="2 3">
    <name type="scientific">Candidatus Lloydbacteria bacterium RIFCSPHIGHO2_02_FULL_50_13</name>
    <dbReference type="NCBI Taxonomy" id="1798661"/>
    <lineage>
        <taxon>Bacteria</taxon>
        <taxon>Candidatus Lloydiibacteriota</taxon>
    </lineage>
</organism>
<protein>
    <recommendedName>
        <fullName evidence="1">Serine aminopeptidase S33 domain-containing protein</fullName>
    </recommendedName>
</protein>
<dbReference type="EMBL" id="MHLL01000051">
    <property type="protein sequence ID" value="OGZ07846.1"/>
    <property type="molecule type" value="Genomic_DNA"/>
</dbReference>
<evidence type="ECO:0000313" key="2">
    <source>
        <dbReference type="EMBL" id="OGZ07846.1"/>
    </source>
</evidence>
<dbReference type="AlphaFoldDB" id="A0A1G2D2H0"/>
<evidence type="ECO:0000259" key="1">
    <source>
        <dbReference type="Pfam" id="PF12146"/>
    </source>
</evidence>
<reference evidence="2 3" key="1">
    <citation type="journal article" date="2016" name="Nat. Commun.">
        <title>Thousands of microbial genomes shed light on interconnected biogeochemical processes in an aquifer system.</title>
        <authorList>
            <person name="Anantharaman K."/>
            <person name="Brown C.T."/>
            <person name="Hug L.A."/>
            <person name="Sharon I."/>
            <person name="Castelle C.J."/>
            <person name="Probst A.J."/>
            <person name="Thomas B.C."/>
            <person name="Singh A."/>
            <person name="Wilkins M.J."/>
            <person name="Karaoz U."/>
            <person name="Brodie E.L."/>
            <person name="Williams K.H."/>
            <person name="Hubbard S.S."/>
            <person name="Banfield J.F."/>
        </authorList>
    </citation>
    <scope>NUCLEOTIDE SEQUENCE [LARGE SCALE GENOMIC DNA]</scope>
</reference>
<dbReference type="PANTHER" id="PTHR11614">
    <property type="entry name" value="PHOSPHOLIPASE-RELATED"/>
    <property type="match status" value="1"/>
</dbReference>
<comment type="caution">
    <text evidence="2">The sequence shown here is derived from an EMBL/GenBank/DDBJ whole genome shotgun (WGS) entry which is preliminary data.</text>
</comment>
<dbReference type="Proteomes" id="UP000177996">
    <property type="component" value="Unassembled WGS sequence"/>
</dbReference>
<name>A0A1G2D2H0_9BACT</name>
<sequence length="343" mass="39578">MRHFKKDRFKNLLFRVAHKSFYLPVDFTEGRAAIFHGYTGHSGQPAIRHLTDILYEKMNFTVFLIDFPYHGKSNDPKKPSDLGKVSSFLRWIHTVHVSTYQVLKLRSGEGKQPGFFLIGESAGALGIIRFLQVHPDIQKYLAGVVILAIPLEVDQNASKWVQKHKRLLEPVFSFLAMFFPNIPVGNLPEGDKADTLEYHGRVRARTAIEIRNAVFEARRAMGKIKVPILFIHSDSDGVALPEQVEVAFRSVETPEDKKEFIVYRGVPHRVLSYALKDIERWIEKRNETKDWVPFQQEGVVNETVKLSSKWVLALKETLMFIPRVLLHWGKSFVDLYERIVQKK</sequence>
<dbReference type="Pfam" id="PF12146">
    <property type="entry name" value="Hydrolase_4"/>
    <property type="match status" value="1"/>
</dbReference>
<evidence type="ECO:0000313" key="3">
    <source>
        <dbReference type="Proteomes" id="UP000177996"/>
    </source>
</evidence>
<dbReference type="InterPro" id="IPR051044">
    <property type="entry name" value="MAG_DAG_Lipase"/>
</dbReference>